<dbReference type="CDD" id="cd00093">
    <property type="entry name" value="HTH_XRE"/>
    <property type="match status" value="1"/>
</dbReference>
<proteinExistence type="inferred from homology"/>
<dbReference type="SMR" id="A0A094YIY8"/>
<dbReference type="InterPro" id="IPR050807">
    <property type="entry name" value="TransReg_Diox_bact_type"/>
</dbReference>
<dbReference type="EMBL" id="JOKM01000123">
    <property type="protein sequence ID" value="KGB20609.1"/>
    <property type="molecule type" value="Genomic_DNA"/>
</dbReference>
<dbReference type="GO" id="GO:0005829">
    <property type="term" value="C:cytosol"/>
    <property type="evidence" value="ECO:0007669"/>
    <property type="project" value="TreeGrafter"/>
</dbReference>
<dbReference type="InterPro" id="IPR010359">
    <property type="entry name" value="IrrE_HExxH"/>
</dbReference>
<dbReference type="AlphaFoldDB" id="A0A094YIY8"/>
<dbReference type="RefSeq" id="WP_035382547.1">
    <property type="nucleotide sequence ID" value="NZ_JACAOJ010000037.1"/>
</dbReference>
<keyword evidence="2" id="KW-0805">Transcription regulation</keyword>
<dbReference type="Proteomes" id="UP000029448">
    <property type="component" value="Unassembled WGS sequence"/>
</dbReference>
<evidence type="ECO:0000256" key="2">
    <source>
        <dbReference type="ARBA" id="ARBA00023015"/>
    </source>
</evidence>
<dbReference type="InterPro" id="IPR010982">
    <property type="entry name" value="Lambda_DNA-bd_dom_sf"/>
</dbReference>
<dbReference type="STRING" id="104102.AtDm6_3616"/>
<evidence type="ECO:0000259" key="5">
    <source>
        <dbReference type="PROSITE" id="PS50943"/>
    </source>
</evidence>
<organism evidence="6 7">
    <name type="scientific">Acetobacter tropicalis</name>
    <dbReference type="NCBI Taxonomy" id="104102"/>
    <lineage>
        <taxon>Bacteria</taxon>
        <taxon>Pseudomonadati</taxon>
        <taxon>Pseudomonadota</taxon>
        <taxon>Alphaproteobacteria</taxon>
        <taxon>Acetobacterales</taxon>
        <taxon>Acetobacteraceae</taxon>
        <taxon>Acetobacter</taxon>
    </lineage>
</organism>
<feature type="domain" description="HTH cro/C1-type" evidence="5">
    <location>
        <begin position="14"/>
        <end position="68"/>
    </location>
</feature>
<evidence type="ECO:0000256" key="1">
    <source>
        <dbReference type="ARBA" id="ARBA00007227"/>
    </source>
</evidence>
<dbReference type="PATRIC" id="fig|104102.7.peg.3561"/>
<dbReference type="Pfam" id="PF13560">
    <property type="entry name" value="HTH_31"/>
    <property type="match status" value="1"/>
</dbReference>
<evidence type="ECO:0000313" key="6">
    <source>
        <dbReference type="EMBL" id="KGB20609.1"/>
    </source>
</evidence>
<dbReference type="InterPro" id="IPR001387">
    <property type="entry name" value="Cro/C1-type_HTH"/>
</dbReference>
<sequence>MKKPATKLFVGSRLNTLRQQAGLTQAVLAQKLGISASYLNQIERDQRPLPERHLEDVCRVFGVSPAYFSDMEEVRLVQALREVLADPLFDAARPNFSEMLTAAQKAPALGHAVMQLYSAYRNAQEQAASLADAPPQPVIEPYEAVGDWVQANHNYFHALDSAAEALYGKLAPKEGWLHPALIQYLQDEHRLQIVTDHALEQRGVRWRLEQKTNTLFLSQDVLAEDSLFCLAQVVGQLEQGAVMDRILRRSGPKGENARALARLYLGNYFAGALLLPYELYRTAAVEMQHDIDRLHRRFGVSFEQACHRLSTFQRPGAEGIPFYFMKLDIAGNILKSFSANHFMQSRFGGPCPLWNIFRAFTTPGQVQVQLSRMTDDVVYLNVARTVRHSSMSYFDRPRQVAVVLGCDIRHAGRMIYAAGLDVADQRNAVPIGPGCRACARDDCRHRSLPVSGRGIDAGSEERGVVPYRAART</sequence>
<keyword evidence="7" id="KW-1185">Reference proteome</keyword>
<name>A0A094YIY8_9PROT</name>
<comment type="similarity">
    <text evidence="1">Belongs to the short-chain fatty acyl-CoA assimilation regulator (ScfR) family.</text>
</comment>
<dbReference type="PIRSF" id="PIRSF019251">
    <property type="entry name" value="Rv0465c"/>
    <property type="match status" value="1"/>
</dbReference>
<dbReference type="Gene3D" id="1.10.260.40">
    <property type="entry name" value="lambda repressor-like DNA-binding domains"/>
    <property type="match status" value="1"/>
</dbReference>
<accession>A0A094YIY8</accession>
<dbReference type="InterPro" id="IPR018653">
    <property type="entry name" value="ScfR_C"/>
</dbReference>
<dbReference type="SMART" id="SM00530">
    <property type="entry name" value="HTH_XRE"/>
    <property type="match status" value="1"/>
</dbReference>
<dbReference type="Pfam" id="PF09856">
    <property type="entry name" value="ScfRs"/>
    <property type="match status" value="1"/>
</dbReference>
<dbReference type="PANTHER" id="PTHR46797:SF23">
    <property type="entry name" value="HTH-TYPE TRANSCRIPTIONAL REGULATOR SUTR"/>
    <property type="match status" value="1"/>
</dbReference>
<dbReference type="SUPFAM" id="SSF47413">
    <property type="entry name" value="lambda repressor-like DNA-binding domains"/>
    <property type="match status" value="1"/>
</dbReference>
<protein>
    <submittedName>
        <fullName evidence="6">Transcriptional regulator, XRE family</fullName>
    </submittedName>
</protein>
<dbReference type="PROSITE" id="PS50943">
    <property type="entry name" value="HTH_CROC1"/>
    <property type="match status" value="1"/>
</dbReference>
<evidence type="ECO:0000256" key="3">
    <source>
        <dbReference type="ARBA" id="ARBA00023125"/>
    </source>
</evidence>
<evidence type="ECO:0000256" key="4">
    <source>
        <dbReference type="ARBA" id="ARBA00023163"/>
    </source>
</evidence>
<keyword evidence="4" id="KW-0804">Transcription</keyword>
<dbReference type="PANTHER" id="PTHR46797">
    <property type="entry name" value="HTH-TYPE TRANSCRIPTIONAL REGULATOR"/>
    <property type="match status" value="1"/>
</dbReference>
<dbReference type="InterPro" id="IPR026281">
    <property type="entry name" value="HTH_RamB"/>
</dbReference>
<dbReference type="GO" id="GO:0003677">
    <property type="term" value="F:DNA binding"/>
    <property type="evidence" value="ECO:0007669"/>
    <property type="project" value="UniProtKB-KW"/>
</dbReference>
<dbReference type="GeneID" id="89478273"/>
<reference evidence="6 7" key="1">
    <citation type="submission" date="2014-06" db="EMBL/GenBank/DDBJ databases">
        <title>Functional and comparative genomic analyses of the Drosophila gut microbiota identify candidate symbiosis factors.</title>
        <authorList>
            <person name="Newell P.D."/>
            <person name="Chaston J.M."/>
            <person name="Douglas A.E."/>
        </authorList>
    </citation>
    <scope>NUCLEOTIDE SEQUENCE [LARGE SCALE GENOMIC DNA]</scope>
    <source>
        <strain evidence="6 7">DmCS_006</strain>
    </source>
</reference>
<dbReference type="GO" id="GO:0003700">
    <property type="term" value="F:DNA-binding transcription factor activity"/>
    <property type="evidence" value="ECO:0007669"/>
    <property type="project" value="TreeGrafter"/>
</dbReference>
<dbReference type="Pfam" id="PF06114">
    <property type="entry name" value="Peptidase_M78"/>
    <property type="match status" value="1"/>
</dbReference>
<gene>
    <name evidence="6" type="ORF">AtDm6_3616</name>
</gene>
<comment type="caution">
    <text evidence="6">The sequence shown here is derived from an EMBL/GenBank/DDBJ whole genome shotgun (WGS) entry which is preliminary data.</text>
</comment>
<evidence type="ECO:0000313" key="7">
    <source>
        <dbReference type="Proteomes" id="UP000029448"/>
    </source>
</evidence>
<keyword evidence="3" id="KW-0238">DNA-binding</keyword>